<dbReference type="EMBL" id="JABEND010000004">
    <property type="protein sequence ID" value="NNG35855.1"/>
    <property type="molecule type" value="Genomic_DNA"/>
</dbReference>
<gene>
    <name evidence="3" type="ORF">HKD39_09060</name>
</gene>
<dbReference type="AlphaFoldDB" id="A0A849A5Q2"/>
<feature type="compositionally biased region" description="Basic and acidic residues" evidence="2">
    <location>
        <begin position="75"/>
        <end position="89"/>
    </location>
</feature>
<dbReference type="Proteomes" id="UP000562984">
    <property type="component" value="Unassembled WGS sequence"/>
</dbReference>
<keyword evidence="4" id="KW-1185">Reference proteome</keyword>
<protein>
    <submittedName>
        <fullName evidence="3">Type II toxin-antitoxin system VapB family antitoxin</fullName>
    </submittedName>
</protein>
<evidence type="ECO:0000256" key="2">
    <source>
        <dbReference type="SAM" id="MobiDB-lite"/>
    </source>
</evidence>
<reference evidence="3 4" key="1">
    <citation type="submission" date="2020-05" db="EMBL/GenBank/DDBJ databases">
        <title>Nakamurella sp. DB0629 isolated from air conditioner.</title>
        <authorList>
            <person name="Kim D.H."/>
            <person name="Kim D.-U."/>
        </authorList>
    </citation>
    <scope>NUCLEOTIDE SEQUENCE [LARGE SCALE GENOMIC DNA]</scope>
    <source>
        <strain evidence="3 4">DB0629</strain>
    </source>
</reference>
<evidence type="ECO:0000313" key="4">
    <source>
        <dbReference type="Proteomes" id="UP000562984"/>
    </source>
</evidence>
<proteinExistence type="predicted"/>
<dbReference type="Pfam" id="PF07704">
    <property type="entry name" value="PSK_trans_fac"/>
    <property type="match status" value="1"/>
</dbReference>
<evidence type="ECO:0000256" key="1">
    <source>
        <dbReference type="ARBA" id="ARBA00022649"/>
    </source>
</evidence>
<sequence length="89" mass="9946">MNIKNERVHALARRAAEVTGQSQTSAIEQALVLLLREHDADPVTVDRDRRLRRLVDIGSELRDSSTDPGAGSGPRRVEDLYDERTGLPR</sequence>
<organism evidence="3 4">
    <name type="scientific">Nakamurella aerolata</name>
    <dbReference type="NCBI Taxonomy" id="1656892"/>
    <lineage>
        <taxon>Bacteria</taxon>
        <taxon>Bacillati</taxon>
        <taxon>Actinomycetota</taxon>
        <taxon>Actinomycetes</taxon>
        <taxon>Nakamurellales</taxon>
        <taxon>Nakamurellaceae</taxon>
        <taxon>Nakamurella</taxon>
    </lineage>
</organism>
<dbReference type="InterPro" id="IPR011660">
    <property type="entry name" value="VapB-like"/>
</dbReference>
<name>A0A849A5Q2_9ACTN</name>
<comment type="caution">
    <text evidence="3">The sequence shown here is derived from an EMBL/GenBank/DDBJ whole genome shotgun (WGS) entry which is preliminary data.</text>
</comment>
<evidence type="ECO:0000313" key="3">
    <source>
        <dbReference type="EMBL" id="NNG35855.1"/>
    </source>
</evidence>
<accession>A0A849A5Q2</accession>
<feature type="region of interest" description="Disordered" evidence="2">
    <location>
        <begin position="59"/>
        <end position="89"/>
    </location>
</feature>
<dbReference type="RefSeq" id="WP_171199548.1">
    <property type="nucleotide sequence ID" value="NZ_JABEND010000004.1"/>
</dbReference>
<keyword evidence="1" id="KW-1277">Toxin-antitoxin system</keyword>